<dbReference type="PANTHER" id="PTHR43133">
    <property type="entry name" value="RNA POLYMERASE ECF-TYPE SIGMA FACTO"/>
    <property type="match status" value="1"/>
</dbReference>
<accession>A0A4U0SGG0</accession>
<dbReference type="InterPro" id="IPR039425">
    <property type="entry name" value="RNA_pol_sigma-70-like"/>
</dbReference>
<evidence type="ECO:0000256" key="4">
    <source>
        <dbReference type="ARBA" id="ARBA00023125"/>
    </source>
</evidence>
<dbReference type="GO" id="GO:0003677">
    <property type="term" value="F:DNA binding"/>
    <property type="evidence" value="ECO:0007669"/>
    <property type="project" value="UniProtKB-KW"/>
</dbReference>
<dbReference type="Gene3D" id="1.10.1740.10">
    <property type="match status" value="1"/>
</dbReference>
<comment type="similarity">
    <text evidence="1">Belongs to the sigma-70 factor family. ECF subfamily.</text>
</comment>
<dbReference type="Pfam" id="PF08281">
    <property type="entry name" value="Sigma70_r4_2"/>
    <property type="match status" value="1"/>
</dbReference>
<dbReference type="GO" id="GO:0016987">
    <property type="term" value="F:sigma factor activity"/>
    <property type="evidence" value="ECO:0007669"/>
    <property type="project" value="UniProtKB-KW"/>
</dbReference>
<keyword evidence="2" id="KW-0805">Transcription regulation</keyword>
<dbReference type="InterPro" id="IPR013324">
    <property type="entry name" value="RNA_pol_sigma_r3/r4-like"/>
</dbReference>
<comment type="caution">
    <text evidence="8">The sequence shown here is derived from an EMBL/GenBank/DDBJ whole genome shotgun (WGS) entry which is preliminary data.</text>
</comment>
<dbReference type="SUPFAM" id="SSF88659">
    <property type="entry name" value="Sigma3 and sigma4 domains of RNA polymerase sigma factors"/>
    <property type="match status" value="1"/>
</dbReference>
<dbReference type="Proteomes" id="UP000305778">
    <property type="component" value="Unassembled WGS sequence"/>
</dbReference>
<proteinExistence type="inferred from homology"/>
<evidence type="ECO:0000256" key="3">
    <source>
        <dbReference type="ARBA" id="ARBA00023082"/>
    </source>
</evidence>
<evidence type="ECO:0000256" key="2">
    <source>
        <dbReference type="ARBA" id="ARBA00023015"/>
    </source>
</evidence>
<dbReference type="EMBL" id="SUMC01000110">
    <property type="protein sequence ID" value="TJZ99344.1"/>
    <property type="molecule type" value="Genomic_DNA"/>
</dbReference>
<keyword evidence="9" id="KW-1185">Reference proteome</keyword>
<dbReference type="PANTHER" id="PTHR43133:SF8">
    <property type="entry name" value="RNA POLYMERASE SIGMA FACTOR HI_1459-RELATED"/>
    <property type="match status" value="1"/>
</dbReference>
<protein>
    <submittedName>
        <fullName evidence="8">Sigma-70 family RNA polymerase sigma factor</fullName>
    </submittedName>
</protein>
<evidence type="ECO:0000256" key="6">
    <source>
        <dbReference type="SAM" id="MobiDB-lite"/>
    </source>
</evidence>
<gene>
    <name evidence="8" type="ORF">FCI23_46170</name>
</gene>
<keyword evidence="3" id="KW-0731">Sigma factor</keyword>
<feature type="domain" description="RNA polymerase sigma factor 70 region 4 type 2" evidence="7">
    <location>
        <begin position="112"/>
        <end position="164"/>
    </location>
</feature>
<keyword evidence="4" id="KW-0238">DNA-binding</keyword>
<dbReference type="AlphaFoldDB" id="A0A4U0SGG0"/>
<sequence>MSPTESSKKRTLVNNLFEDGSLPVRTPLSLPLEFEAHYITNQEAYHQYALVHLGTFEAAEEAVHRAFLETLRHWDELLTESNLQQQTWAIVRRVVISQALLHTQARLTDSDDRLHQALAHLPSKQFDALVLRYWMRKSTDDVAWYMGITDSTVDYRCRRGRERLYQVLNRPGQAKKTDATPRRTRKKVSGT</sequence>
<dbReference type="OrthoDB" id="4350410at2"/>
<dbReference type="InterPro" id="IPR036388">
    <property type="entry name" value="WH-like_DNA-bd_sf"/>
</dbReference>
<dbReference type="Gene3D" id="1.10.10.10">
    <property type="entry name" value="Winged helix-like DNA-binding domain superfamily/Winged helix DNA-binding domain"/>
    <property type="match status" value="1"/>
</dbReference>
<evidence type="ECO:0000313" key="8">
    <source>
        <dbReference type="EMBL" id="TJZ99344.1"/>
    </source>
</evidence>
<evidence type="ECO:0000256" key="1">
    <source>
        <dbReference type="ARBA" id="ARBA00010641"/>
    </source>
</evidence>
<dbReference type="InterPro" id="IPR013249">
    <property type="entry name" value="RNA_pol_sigma70_r4_t2"/>
</dbReference>
<evidence type="ECO:0000259" key="7">
    <source>
        <dbReference type="Pfam" id="PF08281"/>
    </source>
</evidence>
<feature type="region of interest" description="Disordered" evidence="6">
    <location>
        <begin position="171"/>
        <end position="191"/>
    </location>
</feature>
<evidence type="ECO:0000313" key="9">
    <source>
        <dbReference type="Proteomes" id="UP000305778"/>
    </source>
</evidence>
<reference evidence="8 9" key="1">
    <citation type="submission" date="2019-04" db="EMBL/GenBank/DDBJ databases">
        <title>Streptomyces oryziradicis sp. nov., a novel actinomycete isolated from rhizosphere soil of rice (Oryza sativa L.).</title>
        <authorList>
            <person name="Li C."/>
        </authorList>
    </citation>
    <scope>NUCLEOTIDE SEQUENCE [LARGE SCALE GENOMIC DNA]</scope>
    <source>
        <strain evidence="8 9">NEAU-C40</strain>
    </source>
</reference>
<evidence type="ECO:0000256" key="5">
    <source>
        <dbReference type="ARBA" id="ARBA00023163"/>
    </source>
</evidence>
<keyword evidence="5" id="KW-0804">Transcription</keyword>
<dbReference type="GO" id="GO:0006352">
    <property type="term" value="P:DNA-templated transcription initiation"/>
    <property type="evidence" value="ECO:0007669"/>
    <property type="project" value="InterPro"/>
</dbReference>
<name>A0A4U0SGG0_9ACTN</name>
<organism evidence="8 9">
    <name type="scientific">Actinacidiphila oryziradicis</name>
    <dbReference type="NCBI Taxonomy" id="2571141"/>
    <lineage>
        <taxon>Bacteria</taxon>
        <taxon>Bacillati</taxon>
        <taxon>Actinomycetota</taxon>
        <taxon>Actinomycetes</taxon>
        <taxon>Kitasatosporales</taxon>
        <taxon>Streptomycetaceae</taxon>
        <taxon>Actinacidiphila</taxon>
    </lineage>
</organism>
<feature type="compositionally biased region" description="Basic residues" evidence="6">
    <location>
        <begin position="182"/>
        <end position="191"/>
    </location>
</feature>